<comment type="caution">
    <text evidence="2">The sequence shown here is derived from an EMBL/GenBank/DDBJ whole genome shotgun (WGS) entry which is preliminary data.</text>
</comment>
<sequence length="51" mass="5740">LLEDLSYAVEDLEDVKPFFRVIDRLEKLRSYLSPNQEDDADGGTGGAPFTH</sequence>
<dbReference type="AlphaFoldDB" id="A0A392VVF0"/>
<evidence type="ECO:0000313" key="3">
    <source>
        <dbReference type="Proteomes" id="UP000265520"/>
    </source>
</evidence>
<proteinExistence type="predicted"/>
<keyword evidence="3" id="KW-1185">Reference proteome</keyword>
<reference evidence="2 3" key="1">
    <citation type="journal article" date="2018" name="Front. Plant Sci.">
        <title>Red Clover (Trifolium pratense) and Zigzag Clover (T. medium) - A Picture of Genomic Similarities and Differences.</title>
        <authorList>
            <person name="Dluhosova J."/>
            <person name="Istvanek J."/>
            <person name="Nedelnik J."/>
            <person name="Repkova J."/>
        </authorList>
    </citation>
    <scope>NUCLEOTIDE SEQUENCE [LARGE SCALE GENOMIC DNA]</scope>
    <source>
        <strain evidence="3">cv. 10/8</strain>
        <tissue evidence="2">Leaf</tissue>
    </source>
</reference>
<accession>A0A392VVF0</accession>
<protein>
    <submittedName>
        <fullName evidence="2">Uncharacterized protein</fullName>
    </submittedName>
</protein>
<evidence type="ECO:0000313" key="2">
    <source>
        <dbReference type="EMBL" id="MCI91473.1"/>
    </source>
</evidence>
<feature type="non-terminal residue" evidence="2">
    <location>
        <position position="1"/>
    </location>
</feature>
<dbReference type="EMBL" id="LXQA011272944">
    <property type="protein sequence ID" value="MCI91473.1"/>
    <property type="molecule type" value="Genomic_DNA"/>
</dbReference>
<feature type="compositionally biased region" description="Gly residues" evidence="1">
    <location>
        <begin position="42"/>
        <end position="51"/>
    </location>
</feature>
<name>A0A392VVF0_9FABA</name>
<feature type="region of interest" description="Disordered" evidence="1">
    <location>
        <begin position="32"/>
        <end position="51"/>
    </location>
</feature>
<evidence type="ECO:0000256" key="1">
    <source>
        <dbReference type="SAM" id="MobiDB-lite"/>
    </source>
</evidence>
<organism evidence="2 3">
    <name type="scientific">Trifolium medium</name>
    <dbReference type="NCBI Taxonomy" id="97028"/>
    <lineage>
        <taxon>Eukaryota</taxon>
        <taxon>Viridiplantae</taxon>
        <taxon>Streptophyta</taxon>
        <taxon>Embryophyta</taxon>
        <taxon>Tracheophyta</taxon>
        <taxon>Spermatophyta</taxon>
        <taxon>Magnoliopsida</taxon>
        <taxon>eudicotyledons</taxon>
        <taxon>Gunneridae</taxon>
        <taxon>Pentapetalae</taxon>
        <taxon>rosids</taxon>
        <taxon>fabids</taxon>
        <taxon>Fabales</taxon>
        <taxon>Fabaceae</taxon>
        <taxon>Papilionoideae</taxon>
        <taxon>50 kb inversion clade</taxon>
        <taxon>NPAAA clade</taxon>
        <taxon>Hologalegina</taxon>
        <taxon>IRL clade</taxon>
        <taxon>Trifolieae</taxon>
        <taxon>Trifolium</taxon>
    </lineage>
</organism>
<dbReference type="Proteomes" id="UP000265520">
    <property type="component" value="Unassembled WGS sequence"/>
</dbReference>